<protein>
    <recommendedName>
        <fullName evidence="3">Response regulatory domain-containing protein</fullName>
    </recommendedName>
</protein>
<dbReference type="InterPro" id="IPR001789">
    <property type="entry name" value="Sig_transdc_resp-reg_receiver"/>
</dbReference>
<proteinExistence type="predicted"/>
<evidence type="ECO:0000313" key="5">
    <source>
        <dbReference type="Proteomes" id="UP001499951"/>
    </source>
</evidence>
<keyword evidence="1 2" id="KW-0597">Phosphoprotein</keyword>
<sequence length="234" mass="26023">MMIAVIDDDEFVRDSTRLLLESYGFVVECFESAEQFSAETATSFHCLLLDQNMPGMSGLELIELHRQRQLTIPVLLITGRGSSPIAARAKELGAVYLEKPLQEDVLVREIEKAVMAAKQPSPWRYPAYSLYLRGRDGAVVARRSLSAIDDDEAATLAAVLHEASSDIAGQCELWCGDREIVVPAKVLTAAQVNARLQKLVVDHEIALRDSRWHIAQSRRLLEKIDGWANHTNGI</sequence>
<dbReference type="PANTHER" id="PTHR44591:SF25">
    <property type="entry name" value="CHEMOTAXIS TWO-COMPONENT RESPONSE REGULATOR"/>
    <property type="match status" value="1"/>
</dbReference>
<accession>A0ABN1EU79</accession>
<dbReference type="SMART" id="SM00448">
    <property type="entry name" value="REC"/>
    <property type="match status" value="1"/>
</dbReference>
<dbReference type="InterPro" id="IPR011006">
    <property type="entry name" value="CheY-like_superfamily"/>
</dbReference>
<dbReference type="Pfam" id="PF00072">
    <property type="entry name" value="Response_reg"/>
    <property type="match status" value="1"/>
</dbReference>
<dbReference type="Gene3D" id="3.40.50.2300">
    <property type="match status" value="1"/>
</dbReference>
<evidence type="ECO:0000256" key="1">
    <source>
        <dbReference type="ARBA" id="ARBA00022553"/>
    </source>
</evidence>
<dbReference type="SUPFAM" id="SSF52172">
    <property type="entry name" value="CheY-like"/>
    <property type="match status" value="1"/>
</dbReference>
<evidence type="ECO:0000256" key="2">
    <source>
        <dbReference type="PROSITE-ProRule" id="PRU00169"/>
    </source>
</evidence>
<name>A0ABN1EU79_9PROT</name>
<dbReference type="InterPro" id="IPR050595">
    <property type="entry name" value="Bact_response_regulator"/>
</dbReference>
<gene>
    <name evidence="4" type="ORF">GCM10008942_23010</name>
</gene>
<dbReference type="PANTHER" id="PTHR44591">
    <property type="entry name" value="STRESS RESPONSE REGULATOR PROTEIN 1"/>
    <property type="match status" value="1"/>
</dbReference>
<keyword evidence="5" id="KW-1185">Reference proteome</keyword>
<dbReference type="PROSITE" id="PS50110">
    <property type="entry name" value="RESPONSE_REGULATORY"/>
    <property type="match status" value="1"/>
</dbReference>
<dbReference type="EMBL" id="BAAADD010000006">
    <property type="protein sequence ID" value="GAA0573742.1"/>
    <property type="molecule type" value="Genomic_DNA"/>
</dbReference>
<evidence type="ECO:0000259" key="3">
    <source>
        <dbReference type="PROSITE" id="PS50110"/>
    </source>
</evidence>
<evidence type="ECO:0000313" key="4">
    <source>
        <dbReference type="EMBL" id="GAA0573742.1"/>
    </source>
</evidence>
<reference evidence="4 5" key="1">
    <citation type="journal article" date="2019" name="Int. J. Syst. Evol. Microbiol.">
        <title>The Global Catalogue of Microorganisms (GCM) 10K type strain sequencing project: providing services to taxonomists for standard genome sequencing and annotation.</title>
        <authorList>
            <consortium name="The Broad Institute Genomics Platform"/>
            <consortium name="The Broad Institute Genome Sequencing Center for Infectious Disease"/>
            <person name="Wu L."/>
            <person name="Ma J."/>
        </authorList>
    </citation>
    <scope>NUCLEOTIDE SEQUENCE [LARGE SCALE GENOMIC DNA]</scope>
    <source>
        <strain evidence="4 5">JCM 15089</strain>
    </source>
</reference>
<feature type="modified residue" description="4-aspartylphosphate" evidence="2">
    <location>
        <position position="50"/>
    </location>
</feature>
<feature type="domain" description="Response regulatory" evidence="3">
    <location>
        <begin position="2"/>
        <end position="114"/>
    </location>
</feature>
<comment type="caution">
    <text evidence="4">The sequence shown here is derived from an EMBL/GenBank/DDBJ whole genome shotgun (WGS) entry which is preliminary data.</text>
</comment>
<dbReference type="Proteomes" id="UP001499951">
    <property type="component" value="Unassembled WGS sequence"/>
</dbReference>
<dbReference type="RefSeq" id="WP_166935984.1">
    <property type="nucleotide sequence ID" value="NZ_BAAADD010000006.1"/>
</dbReference>
<organism evidence="4 5">
    <name type="scientific">Rhizomicrobium electricum</name>
    <dbReference type="NCBI Taxonomy" id="480070"/>
    <lineage>
        <taxon>Bacteria</taxon>
        <taxon>Pseudomonadati</taxon>
        <taxon>Pseudomonadota</taxon>
        <taxon>Alphaproteobacteria</taxon>
        <taxon>Micropepsales</taxon>
        <taxon>Micropepsaceae</taxon>
        <taxon>Rhizomicrobium</taxon>
    </lineage>
</organism>